<evidence type="ECO:0000313" key="7">
    <source>
        <dbReference type="EMBL" id="MBM9507598.1"/>
    </source>
</evidence>
<dbReference type="RefSeq" id="WP_205359452.1">
    <property type="nucleotide sequence ID" value="NZ_JADKYB010000013.1"/>
</dbReference>
<organism evidence="7 8">
    <name type="scientific">Actinacidiphila acididurans</name>
    <dbReference type="NCBI Taxonomy" id="2784346"/>
    <lineage>
        <taxon>Bacteria</taxon>
        <taxon>Bacillati</taxon>
        <taxon>Actinomycetota</taxon>
        <taxon>Actinomycetes</taxon>
        <taxon>Kitasatosporales</taxon>
        <taxon>Streptomycetaceae</taxon>
        <taxon>Actinacidiphila</taxon>
    </lineage>
</organism>
<dbReference type="Gene3D" id="1.10.357.10">
    <property type="entry name" value="Tetracycline Repressor, domain 2"/>
    <property type="match status" value="1"/>
</dbReference>
<dbReference type="InterPro" id="IPR050109">
    <property type="entry name" value="HTH-type_TetR-like_transc_reg"/>
</dbReference>
<dbReference type="InterPro" id="IPR009057">
    <property type="entry name" value="Homeodomain-like_sf"/>
</dbReference>
<dbReference type="Proteomes" id="UP000749040">
    <property type="component" value="Unassembled WGS sequence"/>
</dbReference>
<gene>
    <name evidence="7" type="ORF">ITX44_24255</name>
</gene>
<evidence type="ECO:0000256" key="4">
    <source>
        <dbReference type="PROSITE-ProRule" id="PRU00335"/>
    </source>
</evidence>
<keyword evidence="1" id="KW-0805">Transcription regulation</keyword>
<feature type="DNA-binding region" description="H-T-H motif" evidence="4">
    <location>
        <begin position="48"/>
        <end position="67"/>
    </location>
</feature>
<keyword evidence="2 4" id="KW-0238">DNA-binding</keyword>
<keyword evidence="8" id="KW-1185">Reference proteome</keyword>
<dbReference type="Pfam" id="PF16859">
    <property type="entry name" value="TetR_C_11"/>
    <property type="match status" value="1"/>
</dbReference>
<dbReference type="Gene3D" id="1.10.10.60">
    <property type="entry name" value="Homeodomain-like"/>
    <property type="match status" value="1"/>
</dbReference>
<dbReference type="PRINTS" id="PR00455">
    <property type="entry name" value="HTHTETR"/>
</dbReference>
<reference evidence="7 8" key="1">
    <citation type="submission" date="2021-01" db="EMBL/GenBank/DDBJ databases">
        <title>Streptomyces acididurans sp. nov., isolated from a peat swamp forest soil.</title>
        <authorList>
            <person name="Chantavorakit T."/>
            <person name="Duangmal K."/>
        </authorList>
    </citation>
    <scope>NUCLEOTIDE SEQUENCE [LARGE SCALE GENOMIC DNA]</scope>
    <source>
        <strain evidence="7 8">KK5PA1</strain>
    </source>
</reference>
<dbReference type="Pfam" id="PF00440">
    <property type="entry name" value="TetR_N"/>
    <property type="match status" value="1"/>
</dbReference>
<dbReference type="EMBL" id="JADKYB010000013">
    <property type="protein sequence ID" value="MBM9507598.1"/>
    <property type="molecule type" value="Genomic_DNA"/>
</dbReference>
<comment type="caution">
    <text evidence="7">The sequence shown here is derived from an EMBL/GenBank/DDBJ whole genome shotgun (WGS) entry which is preliminary data.</text>
</comment>
<evidence type="ECO:0000313" key="8">
    <source>
        <dbReference type="Proteomes" id="UP000749040"/>
    </source>
</evidence>
<protein>
    <submittedName>
        <fullName evidence="7">TetR/AcrR family transcriptional regulator C-terminal ligand-binding domain-containing protein</fullName>
    </submittedName>
</protein>
<proteinExistence type="predicted"/>
<dbReference type="InterPro" id="IPR001647">
    <property type="entry name" value="HTH_TetR"/>
</dbReference>
<evidence type="ECO:0000256" key="1">
    <source>
        <dbReference type="ARBA" id="ARBA00023015"/>
    </source>
</evidence>
<dbReference type="InterPro" id="IPR011075">
    <property type="entry name" value="TetR_C"/>
</dbReference>
<sequence>MTPTIAEAADRQQAAAPRPTDPRAARSRAAAMQAAQELLAEQGWAAVTHVAVAARSGVGRTTLYRHWPEAAGLIRDAIVDRICNARAVPTGDLHGDLVRGLNGLREVLHDPVSEIGMRAVIDRAGVDPSFAGLKVTLYQEGSLVLREVVEAAKSRGELPADLDTSTAVDELAGPLVFRRLLAGRTFGVSFVRRIVDDFLAAHQVR</sequence>
<evidence type="ECO:0000256" key="2">
    <source>
        <dbReference type="ARBA" id="ARBA00023125"/>
    </source>
</evidence>
<evidence type="ECO:0000256" key="3">
    <source>
        <dbReference type="ARBA" id="ARBA00023163"/>
    </source>
</evidence>
<evidence type="ECO:0000256" key="5">
    <source>
        <dbReference type="SAM" id="MobiDB-lite"/>
    </source>
</evidence>
<keyword evidence="3" id="KW-0804">Transcription</keyword>
<dbReference type="PANTHER" id="PTHR30055">
    <property type="entry name" value="HTH-TYPE TRANSCRIPTIONAL REGULATOR RUTR"/>
    <property type="match status" value="1"/>
</dbReference>
<name>A0ABS2TW77_9ACTN</name>
<dbReference type="InterPro" id="IPR036271">
    <property type="entry name" value="Tet_transcr_reg_TetR-rel_C_sf"/>
</dbReference>
<dbReference type="PROSITE" id="PS50977">
    <property type="entry name" value="HTH_TETR_2"/>
    <property type="match status" value="1"/>
</dbReference>
<dbReference type="SUPFAM" id="SSF48498">
    <property type="entry name" value="Tetracyclin repressor-like, C-terminal domain"/>
    <property type="match status" value="1"/>
</dbReference>
<feature type="region of interest" description="Disordered" evidence="5">
    <location>
        <begin position="1"/>
        <end position="22"/>
    </location>
</feature>
<evidence type="ECO:0000259" key="6">
    <source>
        <dbReference type="PROSITE" id="PS50977"/>
    </source>
</evidence>
<accession>A0ABS2TW77</accession>
<feature type="domain" description="HTH tetR-type" evidence="6">
    <location>
        <begin position="25"/>
        <end position="85"/>
    </location>
</feature>
<dbReference type="SUPFAM" id="SSF46689">
    <property type="entry name" value="Homeodomain-like"/>
    <property type="match status" value="1"/>
</dbReference>
<dbReference type="PANTHER" id="PTHR30055:SF148">
    <property type="entry name" value="TETR-FAMILY TRANSCRIPTIONAL REGULATOR"/>
    <property type="match status" value="1"/>
</dbReference>